<keyword evidence="3" id="KW-1185">Reference proteome</keyword>
<dbReference type="Proteomes" id="UP000699042">
    <property type="component" value="Unassembled WGS sequence"/>
</dbReference>
<dbReference type="EMBL" id="JAESDN010000003">
    <property type="protein sequence ID" value="KAG7053249.1"/>
    <property type="molecule type" value="Genomic_DNA"/>
</dbReference>
<sequence length="110" mass="12395">CQCQHAAPSRINNTLSTQGREVHQQNQREERLLSLGRCEMTKPCRAWGQFSTYSGLLCIRMPCQQEANDGSTVSPPDTMDTERIGQDRLRRNTANAHCTKANQAYSVSRP</sequence>
<reference evidence="2" key="1">
    <citation type="submission" date="2021-05" db="EMBL/GenBank/DDBJ databases">
        <title>Comparative genomics of three Colletotrichum scovillei strains and genetic complementation revealed genes involved fungal growth and virulence on chili pepper.</title>
        <authorList>
            <person name="Hsieh D.-K."/>
            <person name="Chuang S.-C."/>
            <person name="Chen C.-Y."/>
            <person name="Chao Y.-T."/>
            <person name="Lu M.-Y.J."/>
            <person name="Lee M.-H."/>
            <person name="Shih M.-C."/>
        </authorList>
    </citation>
    <scope>NUCLEOTIDE SEQUENCE</scope>
    <source>
        <strain evidence="2">Coll-153</strain>
    </source>
</reference>
<evidence type="ECO:0000313" key="2">
    <source>
        <dbReference type="EMBL" id="KAG7053249.1"/>
    </source>
</evidence>
<proteinExistence type="predicted"/>
<name>A0A9P7RBP9_9PEZI</name>
<dbReference type="AlphaFoldDB" id="A0A9P7RBP9"/>
<accession>A0A9P7RBP9</accession>
<evidence type="ECO:0000313" key="3">
    <source>
        <dbReference type="Proteomes" id="UP000699042"/>
    </source>
</evidence>
<organism evidence="2 3">
    <name type="scientific">Colletotrichum scovillei</name>
    <dbReference type="NCBI Taxonomy" id="1209932"/>
    <lineage>
        <taxon>Eukaryota</taxon>
        <taxon>Fungi</taxon>
        <taxon>Dikarya</taxon>
        <taxon>Ascomycota</taxon>
        <taxon>Pezizomycotina</taxon>
        <taxon>Sordariomycetes</taxon>
        <taxon>Hypocreomycetidae</taxon>
        <taxon>Glomerellales</taxon>
        <taxon>Glomerellaceae</taxon>
        <taxon>Colletotrichum</taxon>
        <taxon>Colletotrichum acutatum species complex</taxon>
    </lineage>
</organism>
<feature type="compositionally biased region" description="Polar residues" evidence="1">
    <location>
        <begin position="92"/>
        <end position="110"/>
    </location>
</feature>
<evidence type="ECO:0000256" key="1">
    <source>
        <dbReference type="SAM" id="MobiDB-lite"/>
    </source>
</evidence>
<gene>
    <name evidence="2" type="ORF">JMJ77_000339</name>
</gene>
<feature type="non-terminal residue" evidence="2">
    <location>
        <position position="1"/>
    </location>
</feature>
<protein>
    <submittedName>
        <fullName evidence="2">Uncharacterized protein</fullName>
    </submittedName>
</protein>
<feature type="region of interest" description="Disordered" evidence="1">
    <location>
        <begin position="91"/>
        <end position="110"/>
    </location>
</feature>
<comment type="caution">
    <text evidence="2">The sequence shown here is derived from an EMBL/GenBank/DDBJ whole genome shotgun (WGS) entry which is preliminary data.</text>
</comment>